<evidence type="ECO:0000313" key="2">
    <source>
        <dbReference type="EMBL" id="EYB69050.1"/>
    </source>
</evidence>
<dbReference type="Proteomes" id="UP000020492">
    <property type="component" value="Unassembled WGS sequence"/>
</dbReference>
<name>A0A016QSJ5_9DEIO</name>
<gene>
    <name evidence="2" type="ORF">DEIPH_ctg011orf0014</name>
</gene>
<dbReference type="STRING" id="1476583.DEIPH_ctg011orf0014"/>
<organism evidence="2 3">
    <name type="scientific">Deinococcus phoenicis</name>
    <dbReference type="NCBI Taxonomy" id="1476583"/>
    <lineage>
        <taxon>Bacteria</taxon>
        <taxon>Thermotogati</taxon>
        <taxon>Deinococcota</taxon>
        <taxon>Deinococci</taxon>
        <taxon>Deinococcales</taxon>
        <taxon>Deinococcaceae</taxon>
        <taxon>Deinococcus</taxon>
    </lineage>
</organism>
<evidence type="ECO:0000313" key="3">
    <source>
        <dbReference type="Proteomes" id="UP000020492"/>
    </source>
</evidence>
<evidence type="ECO:0000256" key="1">
    <source>
        <dbReference type="SAM" id="MobiDB-lite"/>
    </source>
</evidence>
<comment type="caution">
    <text evidence="2">The sequence shown here is derived from an EMBL/GenBank/DDBJ whole genome shotgun (WGS) entry which is preliminary data.</text>
</comment>
<proteinExistence type="predicted"/>
<sequence length="110" mass="11840">MAALALEYHGDLRETLSAPGQGRQYGKHRASAPGDPPAVQSGTLRNSIQAVQLDPLTWAVGVAGKIKHPASGEEVGKIATYLEFGSRRVAARPFVRPTLDAFKKRHKGRP</sequence>
<dbReference type="EMBL" id="JHAC01000011">
    <property type="protein sequence ID" value="EYB69050.1"/>
    <property type="molecule type" value="Genomic_DNA"/>
</dbReference>
<keyword evidence="3" id="KW-1185">Reference proteome</keyword>
<feature type="region of interest" description="Disordered" evidence="1">
    <location>
        <begin position="15"/>
        <end position="43"/>
    </location>
</feature>
<accession>A0A016QSJ5</accession>
<dbReference type="AlphaFoldDB" id="A0A016QSJ5"/>
<protein>
    <submittedName>
        <fullName evidence="2">Uncharacterized protein</fullName>
    </submittedName>
</protein>
<dbReference type="PATRIC" id="fig|1476583.3.peg.643"/>
<reference evidence="2 3" key="1">
    <citation type="submission" date="2014-03" db="EMBL/GenBank/DDBJ databases">
        <title>Draft genome sequence of Deinococcus phoenicis 1P10ME.</title>
        <authorList>
            <person name="Stepanov V.G."/>
            <person name="Vaishampayan P."/>
            <person name="Venkateswaran K."/>
            <person name="Fox G.E."/>
        </authorList>
    </citation>
    <scope>NUCLEOTIDE SEQUENCE [LARGE SCALE GENOMIC DNA]</scope>
    <source>
        <strain evidence="2 3">1P10ME</strain>
    </source>
</reference>